<dbReference type="EMBL" id="PCRK01000142">
    <property type="protein sequence ID" value="PIP18938.1"/>
    <property type="molecule type" value="Genomic_DNA"/>
</dbReference>
<gene>
    <name evidence="2" type="ORF">COX41_05580</name>
</gene>
<keyword evidence="1" id="KW-1133">Transmembrane helix</keyword>
<evidence type="ECO:0000313" key="2">
    <source>
        <dbReference type="EMBL" id="PIP18938.1"/>
    </source>
</evidence>
<feature type="transmembrane region" description="Helical" evidence="1">
    <location>
        <begin position="48"/>
        <end position="68"/>
    </location>
</feature>
<organism evidence="2 3">
    <name type="scientific">Candidatus Sherwoodlollariibacterium unditelluris</name>
    <dbReference type="NCBI Taxonomy" id="1974757"/>
    <lineage>
        <taxon>Bacteria</taxon>
        <taxon>Pseudomonadati</taxon>
        <taxon>Candidatus Omnitrophota</taxon>
        <taxon>Candidatus Sherwoodlollariibacterium</taxon>
    </lineage>
</organism>
<dbReference type="AlphaFoldDB" id="A0A2G9YI70"/>
<dbReference type="Proteomes" id="UP000231292">
    <property type="component" value="Unassembled WGS sequence"/>
</dbReference>
<keyword evidence="1" id="KW-0472">Membrane</keyword>
<proteinExistence type="predicted"/>
<evidence type="ECO:0000256" key="1">
    <source>
        <dbReference type="SAM" id="Phobius"/>
    </source>
</evidence>
<protein>
    <submittedName>
        <fullName evidence="2">Uncharacterized protein</fullName>
    </submittedName>
</protein>
<feature type="transmembrane region" description="Helical" evidence="1">
    <location>
        <begin position="21"/>
        <end position="42"/>
    </location>
</feature>
<evidence type="ECO:0000313" key="3">
    <source>
        <dbReference type="Proteomes" id="UP000231292"/>
    </source>
</evidence>
<accession>A0A2G9YI70</accession>
<keyword evidence="1" id="KW-0812">Transmembrane</keyword>
<comment type="caution">
    <text evidence="2">The sequence shown here is derived from an EMBL/GenBank/DDBJ whole genome shotgun (WGS) entry which is preliminary data.</text>
</comment>
<reference evidence="2 3" key="1">
    <citation type="submission" date="2017-09" db="EMBL/GenBank/DDBJ databases">
        <title>Depth-based differentiation of microbial function through sediment-hosted aquifers and enrichment of novel symbionts in the deep terrestrial subsurface.</title>
        <authorList>
            <person name="Probst A.J."/>
            <person name="Ladd B."/>
            <person name="Jarett J.K."/>
            <person name="Geller-Mcgrath D.E."/>
            <person name="Sieber C.M."/>
            <person name="Emerson J.B."/>
            <person name="Anantharaman K."/>
            <person name="Thomas B.C."/>
            <person name="Malmstrom R."/>
            <person name="Stieglmeier M."/>
            <person name="Klingl A."/>
            <person name="Woyke T."/>
            <person name="Ryan C.M."/>
            <person name="Banfield J.F."/>
        </authorList>
    </citation>
    <scope>NUCLEOTIDE SEQUENCE [LARGE SCALE GENOMIC DNA]</scope>
    <source>
        <strain evidence="2">CG23_combo_of_CG06-09_8_20_14_all_41_10</strain>
    </source>
</reference>
<sequence>MAEEVKKEEKRCDIKKAFSTFLKVVLGLVFLGLGAMAILKWWKLLLMIIKGCIGLFLILAGVITLAIAKE</sequence>
<name>A0A2G9YI70_9BACT</name>